<dbReference type="AlphaFoldDB" id="A0AA39XYA9"/>
<dbReference type="SUPFAM" id="SSF51197">
    <property type="entry name" value="Clavaminate synthase-like"/>
    <property type="match status" value="1"/>
</dbReference>
<sequence>MSSPIRLLDGKALGPDASAAEQAAFCDALIEGFSNQGMVKLINHGIPDEDIDGIFRWNREFFQLPDHVKRSVAHPPRANPNRGWVCAGQERSDNITDFEKGVKERVNKDGIFDLKESFDTGAVDDPLYENKWPTESEFPGFRHAMEGFYDMCQEVHMGILKALEQGFRARGVKVDLVERCRENVSEMRLNYYPEIDIPSLRTGRMSRISEHTDFGTVTLLFQDSVGGLEVESQTQPGHYIPVEASSASEILVNIGDSLQRLTNDVLTSVSHRVTVPVSEQDRENGVLAPRYSVAYFAKVARHVSLKPMAEFVDELAGRPAKYPDMTAFEWNQIKLQKIYG</sequence>
<dbReference type="GO" id="GO:0044283">
    <property type="term" value="P:small molecule biosynthetic process"/>
    <property type="evidence" value="ECO:0007669"/>
    <property type="project" value="UniProtKB-ARBA"/>
</dbReference>
<dbReference type="InterPro" id="IPR050231">
    <property type="entry name" value="Iron_ascorbate_oxido_reductase"/>
</dbReference>
<keyword evidence="2" id="KW-0560">Oxidoreductase</keyword>
<dbReference type="InterPro" id="IPR027443">
    <property type="entry name" value="IPNS-like_sf"/>
</dbReference>
<reference evidence="4" key="1">
    <citation type="submission" date="2023-06" db="EMBL/GenBank/DDBJ databases">
        <title>Multi-omics analyses reveal the molecular pathogenesis toolkit of Lasiodiplodia hormozganensis, a cross-kingdom pathogen.</title>
        <authorList>
            <person name="Felix C."/>
            <person name="Meneses R."/>
            <person name="Goncalves M.F.M."/>
            <person name="Tilleman L."/>
            <person name="Duarte A.S."/>
            <person name="Jorrin-Novo J.V."/>
            <person name="Van De Peer Y."/>
            <person name="Deforce D."/>
            <person name="Van Nieuwerburgh F."/>
            <person name="Esteves A.C."/>
            <person name="Alves A."/>
        </authorList>
    </citation>
    <scope>NUCLEOTIDE SEQUENCE</scope>
    <source>
        <strain evidence="4">CBS 339.90</strain>
    </source>
</reference>
<dbReference type="InterPro" id="IPR026992">
    <property type="entry name" value="DIOX_N"/>
</dbReference>
<dbReference type="PANTHER" id="PTHR47990">
    <property type="entry name" value="2-OXOGLUTARATE (2OG) AND FE(II)-DEPENDENT OXYGENASE SUPERFAMILY PROTEIN-RELATED"/>
    <property type="match status" value="1"/>
</dbReference>
<dbReference type="Proteomes" id="UP001175001">
    <property type="component" value="Unassembled WGS sequence"/>
</dbReference>
<protein>
    <submittedName>
        <fullName evidence="4">1-aminocyclopropane-1-carboxylate oxidase-like protein 5</fullName>
    </submittedName>
</protein>
<comment type="similarity">
    <text evidence="1 2">Belongs to the iron/ascorbate-dependent oxidoreductase family.</text>
</comment>
<keyword evidence="2" id="KW-0479">Metal-binding</keyword>
<dbReference type="PRINTS" id="PR00682">
    <property type="entry name" value="IPNSYNTHASE"/>
</dbReference>
<keyword evidence="2" id="KW-0408">Iron</keyword>
<gene>
    <name evidence="4" type="primary">2A6</name>
    <name evidence="4" type="ORF">DIS24_g8927</name>
</gene>
<keyword evidence="5" id="KW-1185">Reference proteome</keyword>
<organism evidence="4 5">
    <name type="scientific">Lasiodiplodia hormozganensis</name>
    <dbReference type="NCBI Taxonomy" id="869390"/>
    <lineage>
        <taxon>Eukaryota</taxon>
        <taxon>Fungi</taxon>
        <taxon>Dikarya</taxon>
        <taxon>Ascomycota</taxon>
        <taxon>Pezizomycotina</taxon>
        <taxon>Dothideomycetes</taxon>
        <taxon>Dothideomycetes incertae sedis</taxon>
        <taxon>Botryosphaeriales</taxon>
        <taxon>Botryosphaeriaceae</taxon>
        <taxon>Lasiodiplodia</taxon>
    </lineage>
</organism>
<feature type="domain" description="Fe2OG dioxygenase" evidence="3">
    <location>
        <begin position="183"/>
        <end position="299"/>
    </location>
</feature>
<evidence type="ECO:0000259" key="3">
    <source>
        <dbReference type="PROSITE" id="PS51471"/>
    </source>
</evidence>
<dbReference type="InterPro" id="IPR044861">
    <property type="entry name" value="IPNS-like_FE2OG_OXY"/>
</dbReference>
<evidence type="ECO:0000256" key="2">
    <source>
        <dbReference type="RuleBase" id="RU003682"/>
    </source>
</evidence>
<dbReference type="Gene3D" id="2.60.120.330">
    <property type="entry name" value="B-lactam Antibiotic, Isopenicillin N Synthase, Chain"/>
    <property type="match status" value="1"/>
</dbReference>
<proteinExistence type="inferred from homology"/>
<dbReference type="Pfam" id="PF03171">
    <property type="entry name" value="2OG-FeII_Oxy"/>
    <property type="match status" value="1"/>
</dbReference>
<dbReference type="GO" id="GO:0046872">
    <property type="term" value="F:metal ion binding"/>
    <property type="evidence" value="ECO:0007669"/>
    <property type="project" value="UniProtKB-KW"/>
</dbReference>
<dbReference type="PROSITE" id="PS51471">
    <property type="entry name" value="FE2OG_OXY"/>
    <property type="match status" value="1"/>
</dbReference>
<dbReference type="GO" id="GO:0016491">
    <property type="term" value="F:oxidoreductase activity"/>
    <property type="evidence" value="ECO:0007669"/>
    <property type="project" value="UniProtKB-KW"/>
</dbReference>
<evidence type="ECO:0000313" key="4">
    <source>
        <dbReference type="EMBL" id="KAK0642542.1"/>
    </source>
</evidence>
<dbReference type="EMBL" id="JAUJDW010000072">
    <property type="protein sequence ID" value="KAK0642542.1"/>
    <property type="molecule type" value="Genomic_DNA"/>
</dbReference>
<comment type="caution">
    <text evidence="4">The sequence shown here is derived from an EMBL/GenBank/DDBJ whole genome shotgun (WGS) entry which is preliminary data.</text>
</comment>
<name>A0AA39XYA9_9PEZI</name>
<evidence type="ECO:0000313" key="5">
    <source>
        <dbReference type="Proteomes" id="UP001175001"/>
    </source>
</evidence>
<accession>A0AA39XYA9</accession>
<evidence type="ECO:0000256" key="1">
    <source>
        <dbReference type="ARBA" id="ARBA00008056"/>
    </source>
</evidence>
<dbReference type="Pfam" id="PF14226">
    <property type="entry name" value="DIOX_N"/>
    <property type="match status" value="1"/>
</dbReference>
<dbReference type="InterPro" id="IPR005123">
    <property type="entry name" value="Oxoglu/Fe-dep_dioxygenase_dom"/>
</dbReference>